<dbReference type="KEGG" id="achi:CDG60_15735"/>
<dbReference type="AlphaFoldDB" id="A0A3B7M0K1"/>
<sequence length="259" mass="29346">MKKTALILSICSLFMLSACSTPEQRAFKKATKEAQSGKVDAQIQLADMYLNAQGTEKNVQEATRWYIQAAQQQDTRAFQWLRQQALQGNTQAATTMTQLIERGNVHFAQWMLTLAEQGDSQAQYAAGWMYDTGKGLIKDKSKAQYWYQKAADQGNVLAKQVLGNMYYFNKIPSDDPETGIEYLKTAALENKNNDAAVKVAHYYHYDVRDGQQALNWYRKSAELGDQHSQQMVDTYEQWKNEGPLEIPTAENSETDPSAE</sequence>
<keyword evidence="2" id="KW-0732">Signal</keyword>
<evidence type="ECO:0000256" key="2">
    <source>
        <dbReference type="SAM" id="SignalP"/>
    </source>
</evidence>
<name>A0A3B7M0K1_9GAMM</name>
<dbReference type="PANTHER" id="PTHR11102:SF160">
    <property type="entry name" value="ERAD-ASSOCIATED E3 UBIQUITIN-PROTEIN LIGASE COMPONENT HRD3"/>
    <property type="match status" value="1"/>
</dbReference>
<dbReference type="EMBL" id="CP032134">
    <property type="protein sequence ID" value="AXY57885.1"/>
    <property type="molecule type" value="Genomic_DNA"/>
</dbReference>
<protein>
    <submittedName>
        <fullName evidence="3">Sel1 repeat family protein</fullName>
    </submittedName>
</protein>
<dbReference type="Proteomes" id="UP000263753">
    <property type="component" value="Chromosome"/>
</dbReference>
<dbReference type="SUPFAM" id="SSF81901">
    <property type="entry name" value="HCP-like"/>
    <property type="match status" value="1"/>
</dbReference>
<feature type="region of interest" description="Disordered" evidence="1">
    <location>
        <begin position="225"/>
        <end position="259"/>
    </location>
</feature>
<feature type="signal peptide" evidence="2">
    <location>
        <begin position="1"/>
        <end position="20"/>
    </location>
</feature>
<dbReference type="InterPro" id="IPR006597">
    <property type="entry name" value="Sel1-like"/>
</dbReference>
<evidence type="ECO:0000256" key="1">
    <source>
        <dbReference type="SAM" id="MobiDB-lite"/>
    </source>
</evidence>
<gene>
    <name evidence="3" type="ORF">CDG60_15735</name>
</gene>
<dbReference type="RefSeq" id="WP_087512786.1">
    <property type="nucleotide sequence ID" value="NZ_CP032134.1"/>
</dbReference>
<accession>A0A3B7M0K1</accession>
<proteinExistence type="predicted"/>
<dbReference type="Gene3D" id="1.25.40.10">
    <property type="entry name" value="Tetratricopeptide repeat domain"/>
    <property type="match status" value="2"/>
</dbReference>
<evidence type="ECO:0000313" key="4">
    <source>
        <dbReference type="Proteomes" id="UP000263753"/>
    </source>
</evidence>
<dbReference type="Pfam" id="PF08238">
    <property type="entry name" value="Sel1"/>
    <property type="match status" value="4"/>
</dbReference>
<dbReference type="InterPro" id="IPR050767">
    <property type="entry name" value="Sel1_AlgK"/>
</dbReference>
<organism evidence="3 4">
    <name type="scientific">Acinetobacter chinensis</name>
    <dbReference type="NCBI Taxonomy" id="2004650"/>
    <lineage>
        <taxon>Bacteria</taxon>
        <taxon>Pseudomonadati</taxon>
        <taxon>Pseudomonadota</taxon>
        <taxon>Gammaproteobacteria</taxon>
        <taxon>Moraxellales</taxon>
        <taxon>Moraxellaceae</taxon>
        <taxon>Acinetobacter</taxon>
    </lineage>
</organism>
<dbReference type="PROSITE" id="PS51257">
    <property type="entry name" value="PROKAR_LIPOPROTEIN"/>
    <property type="match status" value="1"/>
</dbReference>
<dbReference type="PANTHER" id="PTHR11102">
    <property type="entry name" value="SEL-1-LIKE PROTEIN"/>
    <property type="match status" value="1"/>
</dbReference>
<dbReference type="SMART" id="SM00671">
    <property type="entry name" value="SEL1"/>
    <property type="match status" value="4"/>
</dbReference>
<dbReference type="InterPro" id="IPR011990">
    <property type="entry name" value="TPR-like_helical_dom_sf"/>
</dbReference>
<evidence type="ECO:0000313" key="3">
    <source>
        <dbReference type="EMBL" id="AXY57885.1"/>
    </source>
</evidence>
<feature type="chain" id="PRO_5017761687" evidence="2">
    <location>
        <begin position="21"/>
        <end position="259"/>
    </location>
</feature>
<reference evidence="4" key="1">
    <citation type="submission" date="2018-09" db="EMBL/GenBank/DDBJ databases">
        <title>The complete genome of Acinetobacter sp. strain WCHAc010005.</title>
        <authorList>
            <person name="Hu Y."/>
            <person name="Long H."/>
            <person name="Feng Y."/>
            <person name="Zong Z."/>
        </authorList>
    </citation>
    <scope>NUCLEOTIDE SEQUENCE [LARGE SCALE GENOMIC DNA]</scope>
    <source>
        <strain evidence="4">WCHAc010005</strain>
    </source>
</reference>